<sequence>MIGFLPNLSEARPHGTAVRLCATEKTALVAPAHFATSFLSTPKLAIISGRYGYTEVMASGSANRATAEEMR</sequence>
<protein>
    <submittedName>
        <fullName evidence="1">Uncharacterized protein</fullName>
    </submittedName>
</protein>
<organism evidence="1 2">
    <name type="scientific">Xylaria bambusicola</name>
    <dbReference type="NCBI Taxonomy" id="326684"/>
    <lineage>
        <taxon>Eukaryota</taxon>
        <taxon>Fungi</taxon>
        <taxon>Dikarya</taxon>
        <taxon>Ascomycota</taxon>
        <taxon>Pezizomycotina</taxon>
        <taxon>Sordariomycetes</taxon>
        <taxon>Xylariomycetidae</taxon>
        <taxon>Xylariales</taxon>
        <taxon>Xylariaceae</taxon>
        <taxon>Xylaria</taxon>
    </lineage>
</organism>
<dbReference type="AlphaFoldDB" id="A0AAN7UWW6"/>
<accession>A0AAN7UWW6</accession>
<gene>
    <name evidence="1" type="ORF">RRF57_010621</name>
</gene>
<evidence type="ECO:0000313" key="2">
    <source>
        <dbReference type="Proteomes" id="UP001305414"/>
    </source>
</evidence>
<dbReference type="Proteomes" id="UP001305414">
    <property type="component" value="Unassembled WGS sequence"/>
</dbReference>
<proteinExistence type="predicted"/>
<dbReference type="EMBL" id="JAWHQM010000045">
    <property type="protein sequence ID" value="KAK5634908.1"/>
    <property type="molecule type" value="Genomic_DNA"/>
</dbReference>
<comment type="caution">
    <text evidence="1">The sequence shown here is derived from an EMBL/GenBank/DDBJ whole genome shotgun (WGS) entry which is preliminary data.</text>
</comment>
<name>A0AAN7UWW6_9PEZI</name>
<reference evidence="1 2" key="1">
    <citation type="submission" date="2023-10" db="EMBL/GenBank/DDBJ databases">
        <title>Draft genome sequence of Xylaria bambusicola isolate GMP-LS, the root and basal stem rot pathogen of sugarcane in Indonesia.</title>
        <authorList>
            <person name="Selvaraj P."/>
            <person name="Muralishankar V."/>
            <person name="Muruganantham S."/>
            <person name="Sp S."/>
            <person name="Haryani S."/>
            <person name="Lau K.J.X."/>
            <person name="Naqvi N.I."/>
        </authorList>
    </citation>
    <scope>NUCLEOTIDE SEQUENCE [LARGE SCALE GENOMIC DNA]</scope>
    <source>
        <strain evidence="1">GMP-LS</strain>
    </source>
</reference>
<keyword evidence="2" id="KW-1185">Reference proteome</keyword>
<evidence type="ECO:0000313" key="1">
    <source>
        <dbReference type="EMBL" id="KAK5634908.1"/>
    </source>
</evidence>